<dbReference type="GO" id="GO:0005737">
    <property type="term" value="C:cytoplasm"/>
    <property type="evidence" value="ECO:0007669"/>
    <property type="project" value="TreeGrafter"/>
</dbReference>
<dbReference type="InterPro" id="IPR012677">
    <property type="entry name" value="Nucleotide-bd_a/b_plait_sf"/>
</dbReference>
<gene>
    <name evidence="2" type="ORF">PYX00_004249</name>
</gene>
<evidence type="ECO:0000256" key="1">
    <source>
        <dbReference type="ARBA" id="ARBA00015518"/>
    </source>
</evidence>
<comment type="caution">
    <text evidence="2">The sequence shown here is derived from an EMBL/GenBank/DDBJ whole genome shotgun (WGS) entry which is preliminary data.</text>
</comment>
<dbReference type="Gene3D" id="3.40.50.10420">
    <property type="entry name" value="NagB/RpiA/CoA transferase-like"/>
    <property type="match status" value="1"/>
</dbReference>
<dbReference type="SUPFAM" id="SSF54928">
    <property type="entry name" value="RNA-binding domain, RBD"/>
    <property type="match status" value="1"/>
</dbReference>
<dbReference type="EMBL" id="JARGDH010000002">
    <property type="protein sequence ID" value="KAL0276742.1"/>
    <property type="molecule type" value="Genomic_DNA"/>
</dbReference>
<dbReference type="InterPro" id="IPR002698">
    <property type="entry name" value="FTHF_cligase"/>
</dbReference>
<dbReference type="SUPFAM" id="SSF100950">
    <property type="entry name" value="NagB/RpiA/CoA transferase-like"/>
    <property type="match status" value="1"/>
</dbReference>
<dbReference type="Gene3D" id="3.30.70.330">
    <property type="match status" value="1"/>
</dbReference>
<dbReference type="PANTHER" id="PTHR13017:SF0">
    <property type="entry name" value="METHENYLTETRAHYDROFOLATE SYNTHASE DOMAIN-CONTAINING PROTEIN"/>
    <property type="match status" value="1"/>
</dbReference>
<sequence>MHVVPEGTGKEDLKKAASRRGMLRWGKLIYINTDIKIDLVVMGSVAVSRQGHRIGKGEGFGDIEFAVLMDIGAITSDTVVVTTVHESQVFDTLPQSLFKEYDVPVDIIITPTEVIEITNKLPKPKGVFWNMLSQRKLNLMNVLKALREKYKAAGKECELKAEDAGSETERITRRFFPVRRFIRYSKKRSPIKSDGTKLIEDRKTEVEEKVKEKKKPSRRFNRRFLRTIATSDANNQVNMRKEKGGHLRRRRFPPSAPIEFSLRIGNITSNVRVRDLKNALAERNVKPTEITWRGHKGFAFIHFAKPKQEPTTPIFVDNIVASLQDMKIGDGKEGVTLLVEPAKPITKAAVTPEIPTV</sequence>
<dbReference type="InterPro" id="IPR035979">
    <property type="entry name" value="RBD_domain_sf"/>
</dbReference>
<dbReference type="InterPro" id="IPR037171">
    <property type="entry name" value="NagB/RpiA_transferase-like"/>
</dbReference>
<protein>
    <recommendedName>
        <fullName evidence="1">Methenyltetrahydrofolate synthase domain-containing protein</fullName>
    </recommendedName>
</protein>
<dbReference type="Pfam" id="PF01812">
    <property type="entry name" value="5-FTHF_cyc-lig"/>
    <property type="match status" value="1"/>
</dbReference>
<accession>A0AAW2I4U0</accession>
<dbReference type="AlphaFoldDB" id="A0AAW2I4U0"/>
<proteinExistence type="predicted"/>
<dbReference type="PANTHER" id="PTHR13017">
    <property type="entry name" value="5-FORMYLTETRAHYDROFOLATE CYCLO-LIGASE-RELATED"/>
    <property type="match status" value="1"/>
</dbReference>
<organism evidence="2">
    <name type="scientific">Menopon gallinae</name>
    <name type="common">poultry shaft louse</name>
    <dbReference type="NCBI Taxonomy" id="328185"/>
    <lineage>
        <taxon>Eukaryota</taxon>
        <taxon>Metazoa</taxon>
        <taxon>Ecdysozoa</taxon>
        <taxon>Arthropoda</taxon>
        <taxon>Hexapoda</taxon>
        <taxon>Insecta</taxon>
        <taxon>Pterygota</taxon>
        <taxon>Neoptera</taxon>
        <taxon>Paraneoptera</taxon>
        <taxon>Psocodea</taxon>
        <taxon>Troctomorpha</taxon>
        <taxon>Phthiraptera</taxon>
        <taxon>Amblycera</taxon>
        <taxon>Menoponidae</taxon>
        <taxon>Menopon</taxon>
    </lineage>
</organism>
<reference evidence="2" key="1">
    <citation type="journal article" date="2024" name="Gigascience">
        <title>Chromosome-level genome of the poultry shaft louse Menopon gallinae provides insight into the host-switching and adaptive evolution of parasitic lice.</title>
        <authorList>
            <person name="Xu Y."/>
            <person name="Ma L."/>
            <person name="Liu S."/>
            <person name="Liang Y."/>
            <person name="Liu Q."/>
            <person name="He Z."/>
            <person name="Tian L."/>
            <person name="Duan Y."/>
            <person name="Cai W."/>
            <person name="Li H."/>
            <person name="Song F."/>
        </authorList>
    </citation>
    <scope>NUCLEOTIDE SEQUENCE</scope>
    <source>
        <strain evidence="2">Cailab_2023a</strain>
    </source>
</reference>
<dbReference type="GO" id="GO:0003676">
    <property type="term" value="F:nucleic acid binding"/>
    <property type="evidence" value="ECO:0007669"/>
    <property type="project" value="InterPro"/>
</dbReference>
<name>A0AAW2I4U0_9NEOP</name>
<dbReference type="InterPro" id="IPR024185">
    <property type="entry name" value="FTHF_cligase-like_sf"/>
</dbReference>
<evidence type="ECO:0000313" key="2">
    <source>
        <dbReference type="EMBL" id="KAL0276742.1"/>
    </source>
</evidence>